<dbReference type="SMART" id="SM00895">
    <property type="entry name" value="FCD"/>
    <property type="match status" value="1"/>
</dbReference>
<dbReference type="GO" id="GO:0003677">
    <property type="term" value="F:DNA binding"/>
    <property type="evidence" value="ECO:0007669"/>
    <property type="project" value="UniProtKB-KW"/>
</dbReference>
<name>A0A097EDB7_9SPHN</name>
<dbReference type="InterPro" id="IPR000524">
    <property type="entry name" value="Tscrpt_reg_HTH_GntR"/>
</dbReference>
<dbReference type="PANTHER" id="PTHR43537">
    <property type="entry name" value="TRANSCRIPTIONAL REGULATOR, GNTR FAMILY"/>
    <property type="match status" value="1"/>
</dbReference>
<dbReference type="PROSITE" id="PS50949">
    <property type="entry name" value="HTH_GNTR"/>
    <property type="match status" value="1"/>
</dbReference>
<dbReference type="InterPro" id="IPR008920">
    <property type="entry name" value="TF_FadR/GntR_C"/>
</dbReference>
<keyword evidence="6" id="KW-1185">Reference proteome</keyword>
<dbReference type="GO" id="GO:0003700">
    <property type="term" value="F:DNA-binding transcription factor activity"/>
    <property type="evidence" value="ECO:0007669"/>
    <property type="project" value="InterPro"/>
</dbReference>
<dbReference type="EMBL" id="CP009571">
    <property type="protein sequence ID" value="AIT05566.1"/>
    <property type="molecule type" value="Genomic_DNA"/>
</dbReference>
<evidence type="ECO:0000259" key="4">
    <source>
        <dbReference type="PROSITE" id="PS50949"/>
    </source>
</evidence>
<dbReference type="InterPro" id="IPR011711">
    <property type="entry name" value="GntR_C"/>
</dbReference>
<feature type="domain" description="HTH gntR-type" evidence="4">
    <location>
        <begin position="6"/>
        <end position="73"/>
    </location>
</feature>
<dbReference type="AlphaFoldDB" id="A0A097EDB7"/>
<evidence type="ECO:0000313" key="5">
    <source>
        <dbReference type="EMBL" id="AIT05566.1"/>
    </source>
</evidence>
<proteinExistence type="predicted"/>
<dbReference type="RefSeq" id="WP_038659405.1">
    <property type="nucleotide sequence ID" value="NZ_CP009571.1"/>
</dbReference>
<sequence length="218" mass="24259">MSIVVRTLSDQVFEIVRERIVDGSIRAEAPIRQDALAAELGVSKIPLREALVRLEHEGLIHSQANRGYSVRALSAEQADEIYALRLAIEPRAAAIGAAEADGDDRSYATTSLAALEEARGAAPTEIAVRHRRFHVALVRPGDRMLTTQLIERLAMLAERYVIAHLEPAGRFARADREHRDLLAAWLDGDGNTVEQLMIQHLELTRADLQAELQHLRNR</sequence>
<evidence type="ECO:0000313" key="6">
    <source>
        <dbReference type="Proteomes" id="UP000033200"/>
    </source>
</evidence>
<dbReference type="InterPro" id="IPR036390">
    <property type="entry name" value="WH_DNA-bd_sf"/>
</dbReference>
<organism evidence="5 6">
    <name type="scientific">Sphingomonas taxi</name>
    <dbReference type="NCBI Taxonomy" id="1549858"/>
    <lineage>
        <taxon>Bacteria</taxon>
        <taxon>Pseudomonadati</taxon>
        <taxon>Pseudomonadota</taxon>
        <taxon>Alphaproteobacteria</taxon>
        <taxon>Sphingomonadales</taxon>
        <taxon>Sphingomonadaceae</taxon>
        <taxon>Sphingomonas</taxon>
    </lineage>
</organism>
<reference evidence="5 6" key="1">
    <citation type="submission" date="2014-09" db="EMBL/GenBank/DDBJ databases">
        <title>Using Illumina technology Improving SMRT sequencing Genome Assembly by RASTools.</title>
        <authorList>
            <person name="Zhou Y."/>
            <person name="Ma T."/>
            <person name="Liu T."/>
        </authorList>
    </citation>
    <scope>NUCLEOTIDE SEQUENCE [LARGE SCALE GENOMIC DNA]</scope>
    <source>
        <strain evidence="5 6">ATCC 55669</strain>
    </source>
</reference>
<evidence type="ECO:0000256" key="3">
    <source>
        <dbReference type="ARBA" id="ARBA00023163"/>
    </source>
</evidence>
<dbReference type="KEGG" id="stax:MC45_03170"/>
<dbReference type="Gene3D" id="1.10.10.10">
    <property type="entry name" value="Winged helix-like DNA-binding domain superfamily/Winged helix DNA-binding domain"/>
    <property type="match status" value="1"/>
</dbReference>
<dbReference type="SUPFAM" id="SSF46785">
    <property type="entry name" value="Winged helix' DNA-binding domain"/>
    <property type="match status" value="1"/>
</dbReference>
<keyword evidence="3" id="KW-0804">Transcription</keyword>
<dbReference type="Pfam" id="PF00392">
    <property type="entry name" value="GntR"/>
    <property type="match status" value="1"/>
</dbReference>
<evidence type="ECO:0000256" key="2">
    <source>
        <dbReference type="ARBA" id="ARBA00023125"/>
    </source>
</evidence>
<accession>A0A097EDB7</accession>
<evidence type="ECO:0000256" key="1">
    <source>
        <dbReference type="ARBA" id="ARBA00023015"/>
    </source>
</evidence>
<dbReference type="SUPFAM" id="SSF48008">
    <property type="entry name" value="GntR ligand-binding domain-like"/>
    <property type="match status" value="1"/>
</dbReference>
<dbReference type="Proteomes" id="UP000033200">
    <property type="component" value="Chromosome"/>
</dbReference>
<keyword evidence="2" id="KW-0238">DNA-binding</keyword>
<dbReference type="InterPro" id="IPR036388">
    <property type="entry name" value="WH-like_DNA-bd_sf"/>
</dbReference>
<dbReference type="STRING" id="1549858.MC45_03170"/>
<gene>
    <name evidence="5" type="ORF">MC45_03170</name>
</gene>
<protein>
    <submittedName>
        <fullName evidence="5">GntR family transcriptional regulator</fullName>
    </submittedName>
</protein>
<keyword evidence="1" id="KW-0805">Transcription regulation</keyword>
<dbReference type="HOGENOM" id="CLU_017584_5_4_5"/>
<dbReference type="SMART" id="SM00345">
    <property type="entry name" value="HTH_GNTR"/>
    <property type="match status" value="1"/>
</dbReference>
<dbReference type="eggNOG" id="COG1802">
    <property type="taxonomic scope" value="Bacteria"/>
</dbReference>
<dbReference type="Pfam" id="PF07729">
    <property type="entry name" value="FCD"/>
    <property type="match status" value="1"/>
</dbReference>
<dbReference type="PANTHER" id="PTHR43537:SF24">
    <property type="entry name" value="GLUCONATE OPERON TRANSCRIPTIONAL REPRESSOR"/>
    <property type="match status" value="1"/>
</dbReference>
<dbReference type="Gene3D" id="1.20.120.530">
    <property type="entry name" value="GntR ligand-binding domain-like"/>
    <property type="match status" value="1"/>
</dbReference>